<dbReference type="AlphaFoldDB" id="A0A0A9GJF6"/>
<protein>
    <submittedName>
        <fullName evidence="1">Uncharacterized protein</fullName>
    </submittedName>
</protein>
<reference evidence="1" key="2">
    <citation type="journal article" date="2015" name="Data Brief">
        <title>Shoot transcriptome of the giant reed, Arundo donax.</title>
        <authorList>
            <person name="Barrero R.A."/>
            <person name="Guerrero F.D."/>
            <person name="Moolhuijzen P."/>
            <person name="Goolsby J.A."/>
            <person name="Tidwell J."/>
            <person name="Bellgard S.E."/>
            <person name="Bellgard M.I."/>
        </authorList>
    </citation>
    <scope>NUCLEOTIDE SEQUENCE</scope>
    <source>
        <tissue evidence="1">Shoot tissue taken approximately 20 cm above the soil surface</tissue>
    </source>
</reference>
<name>A0A0A9GJF6_ARUDO</name>
<accession>A0A0A9GJF6</accession>
<dbReference type="EMBL" id="GBRH01174342">
    <property type="protein sequence ID" value="JAE23554.1"/>
    <property type="molecule type" value="Transcribed_RNA"/>
</dbReference>
<evidence type="ECO:0000313" key="1">
    <source>
        <dbReference type="EMBL" id="JAE23554.1"/>
    </source>
</evidence>
<proteinExistence type="predicted"/>
<reference evidence="1" key="1">
    <citation type="submission" date="2014-09" db="EMBL/GenBank/DDBJ databases">
        <authorList>
            <person name="Magalhaes I.L.F."/>
            <person name="Oliveira U."/>
            <person name="Santos F.R."/>
            <person name="Vidigal T.H.D.A."/>
            <person name="Brescovit A.D."/>
            <person name="Santos A.J."/>
        </authorList>
    </citation>
    <scope>NUCLEOTIDE SEQUENCE</scope>
    <source>
        <tissue evidence="1">Shoot tissue taken approximately 20 cm above the soil surface</tissue>
    </source>
</reference>
<organism evidence="1">
    <name type="scientific">Arundo donax</name>
    <name type="common">Giant reed</name>
    <name type="synonym">Donax arundinaceus</name>
    <dbReference type="NCBI Taxonomy" id="35708"/>
    <lineage>
        <taxon>Eukaryota</taxon>
        <taxon>Viridiplantae</taxon>
        <taxon>Streptophyta</taxon>
        <taxon>Embryophyta</taxon>
        <taxon>Tracheophyta</taxon>
        <taxon>Spermatophyta</taxon>
        <taxon>Magnoliopsida</taxon>
        <taxon>Liliopsida</taxon>
        <taxon>Poales</taxon>
        <taxon>Poaceae</taxon>
        <taxon>PACMAD clade</taxon>
        <taxon>Arundinoideae</taxon>
        <taxon>Arundineae</taxon>
        <taxon>Arundo</taxon>
    </lineage>
</organism>
<sequence length="60" mass="6254">MDLASSGSVAISLIGLIKYISMALRIGGSVAFFVATSETVYLACPCAMPDKESANRNRGV</sequence>